<reference evidence="4 5" key="1">
    <citation type="submission" date="2018-10" db="EMBL/GenBank/DDBJ databases">
        <authorList>
            <person name="Criscuolo A."/>
        </authorList>
    </citation>
    <scope>NUCLEOTIDE SEQUENCE [LARGE SCALE GENOMIC DNA]</scope>
    <source>
        <strain evidence="4">DnA1</strain>
    </source>
</reference>
<evidence type="ECO:0000259" key="3">
    <source>
        <dbReference type="Pfam" id="PF01648"/>
    </source>
</evidence>
<protein>
    <submittedName>
        <fullName evidence="4">4'-phosphopantetheinyl transferase psf-1</fullName>
        <ecNumber evidence="4">2.7.8.-</ecNumber>
    </submittedName>
</protein>
<dbReference type="PANTHER" id="PTHR12215">
    <property type="entry name" value="PHOSPHOPANTETHEINE TRANSFERASE"/>
    <property type="match status" value="1"/>
</dbReference>
<dbReference type="RefSeq" id="WP_124080845.1">
    <property type="nucleotide sequence ID" value="NZ_UWPJ01000026.1"/>
</dbReference>
<dbReference type="InterPro" id="IPR050559">
    <property type="entry name" value="P-Pant_transferase_sf"/>
</dbReference>
<dbReference type="OrthoDB" id="9808281at2"/>
<dbReference type="EMBL" id="UWPJ01000026">
    <property type="protein sequence ID" value="VCU71364.1"/>
    <property type="molecule type" value="Genomic_DNA"/>
</dbReference>
<evidence type="ECO:0000313" key="4">
    <source>
        <dbReference type="EMBL" id="VCU71364.1"/>
    </source>
</evidence>
<dbReference type="Proteomes" id="UP000277294">
    <property type="component" value="Unassembled WGS sequence"/>
</dbReference>
<dbReference type="InterPro" id="IPR008278">
    <property type="entry name" value="4-PPantetheinyl_Trfase_dom"/>
</dbReference>
<dbReference type="Gene3D" id="3.90.470.20">
    <property type="entry name" value="4'-phosphopantetheinyl transferase domain"/>
    <property type="match status" value="1"/>
</dbReference>
<dbReference type="Pfam" id="PF01648">
    <property type="entry name" value="ACPS"/>
    <property type="match status" value="1"/>
</dbReference>
<feature type="domain" description="4'-phosphopantetheinyl transferase" evidence="3">
    <location>
        <begin position="87"/>
        <end position="161"/>
    </location>
</feature>
<gene>
    <name evidence="4" type="primary">psf-1</name>
    <name evidence="4" type="ORF">PIGHUM_03447</name>
</gene>
<dbReference type="GO" id="GO:0019878">
    <property type="term" value="P:lysine biosynthetic process via aminoadipic acid"/>
    <property type="evidence" value="ECO:0007669"/>
    <property type="project" value="TreeGrafter"/>
</dbReference>
<proteinExistence type="inferred from homology"/>
<evidence type="ECO:0000313" key="5">
    <source>
        <dbReference type="Proteomes" id="UP000277294"/>
    </source>
</evidence>
<evidence type="ECO:0000256" key="2">
    <source>
        <dbReference type="ARBA" id="ARBA00022679"/>
    </source>
</evidence>
<dbReference type="SUPFAM" id="SSF56214">
    <property type="entry name" value="4'-phosphopantetheinyl transferase"/>
    <property type="match status" value="1"/>
</dbReference>
<dbReference type="GO" id="GO:0005829">
    <property type="term" value="C:cytosol"/>
    <property type="evidence" value="ECO:0007669"/>
    <property type="project" value="TreeGrafter"/>
</dbReference>
<dbReference type="GO" id="GO:0008897">
    <property type="term" value="F:holo-[acyl-carrier-protein] synthase activity"/>
    <property type="evidence" value="ECO:0007669"/>
    <property type="project" value="InterPro"/>
</dbReference>
<evidence type="ECO:0000256" key="1">
    <source>
        <dbReference type="ARBA" id="ARBA00010990"/>
    </source>
</evidence>
<keyword evidence="5" id="KW-1185">Reference proteome</keyword>
<accession>A0A3P4B4Z4</accession>
<sequence>MKTTDVAASTVLHVGWAGPAAAQAYSEACLSEADRMRAGGARRGKAELDWRVSRALMAELDVASAGVWSLSHSGGHALCARAAGGKLGVDLERIKPRDVLRLAQWVCDPAECEILHGQAAALQLTYFYLLWTLKEAFVKAAGLEFPGAMRDVGLREEAGEQRLRAPAGKWHAAVFLLEPDWMAAIVTSAGGGGPLPVVAWQSGQIARVPVHRMLGSWSC</sequence>
<dbReference type="InterPro" id="IPR037143">
    <property type="entry name" value="4-PPantetheinyl_Trfase_dom_sf"/>
</dbReference>
<dbReference type="GO" id="GO:0000287">
    <property type="term" value="F:magnesium ion binding"/>
    <property type="evidence" value="ECO:0007669"/>
    <property type="project" value="InterPro"/>
</dbReference>
<keyword evidence="2 4" id="KW-0808">Transferase</keyword>
<name>A0A3P4B4Z4_9BURK</name>
<organism evidence="4 5">
    <name type="scientific">Pigmentiphaga humi</name>
    <dbReference type="NCBI Taxonomy" id="2478468"/>
    <lineage>
        <taxon>Bacteria</taxon>
        <taxon>Pseudomonadati</taxon>
        <taxon>Pseudomonadota</taxon>
        <taxon>Betaproteobacteria</taxon>
        <taxon>Burkholderiales</taxon>
        <taxon>Alcaligenaceae</taxon>
        <taxon>Pigmentiphaga</taxon>
    </lineage>
</organism>
<dbReference type="AlphaFoldDB" id="A0A3P4B4Z4"/>
<dbReference type="EC" id="2.7.8.-" evidence="4"/>
<comment type="similarity">
    <text evidence="1">Belongs to the P-Pant transferase superfamily. Gsp/Sfp/HetI/AcpT family.</text>
</comment>
<dbReference type="PANTHER" id="PTHR12215:SF10">
    <property type="entry name" value="L-AMINOADIPATE-SEMIALDEHYDE DEHYDROGENASE-PHOSPHOPANTETHEINYL TRANSFERASE"/>
    <property type="match status" value="1"/>
</dbReference>